<evidence type="ECO:0000313" key="3">
    <source>
        <dbReference type="Proteomes" id="UP000323537"/>
    </source>
</evidence>
<organism evidence="2 3">
    <name type="scientific">Halorubrum aquaticum</name>
    <dbReference type="NCBI Taxonomy" id="387340"/>
    <lineage>
        <taxon>Archaea</taxon>
        <taxon>Methanobacteriati</taxon>
        <taxon>Methanobacteriota</taxon>
        <taxon>Stenosarchaea group</taxon>
        <taxon>Halobacteria</taxon>
        <taxon>Halobacteriales</taxon>
        <taxon>Haloferacaceae</taxon>
        <taxon>Halorubrum</taxon>
    </lineage>
</organism>
<dbReference type="Proteomes" id="UP000323537">
    <property type="component" value="Unassembled WGS sequence"/>
</dbReference>
<feature type="compositionally biased region" description="Low complexity" evidence="1">
    <location>
        <begin position="128"/>
        <end position="144"/>
    </location>
</feature>
<sequence length="239" mass="26916">MLFHSSNEPSHSTMDLIRRVLIPLRALSNRLDSQNQRDVLPDDRKRRKFERSTVSILRPADHRHLLDIPVVGNGRDIDRSERGDRRRDWCRLRERLRRRRRLLLGEITKVVPADDPTNRHSADGVCDRSSSNSETTRSSISSRISRTCSIGRSWGSSSPQSQFSPFHVAGHTFDAERPILTTRSTAWSSSGVTSRGVRSLRSMSCSLIALTTNPAGGLPVHSFGFYYGNHSSRGDDTGH</sequence>
<gene>
    <name evidence="2" type="ORF">SAMN04488066_10652</name>
</gene>
<keyword evidence="3" id="KW-1185">Reference proteome</keyword>
<evidence type="ECO:0000313" key="2">
    <source>
        <dbReference type="EMBL" id="SFH50274.1"/>
    </source>
</evidence>
<evidence type="ECO:0000256" key="1">
    <source>
        <dbReference type="SAM" id="MobiDB-lite"/>
    </source>
</evidence>
<feature type="compositionally biased region" description="Basic and acidic residues" evidence="1">
    <location>
        <begin position="116"/>
        <end position="126"/>
    </location>
</feature>
<name>A0A1I3AJL8_9EURY</name>
<accession>A0A1I3AJL8</accession>
<protein>
    <submittedName>
        <fullName evidence="2">Uncharacterized protein</fullName>
    </submittedName>
</protein>
<proteinExistence type="predicted"/>
<dbReference type="EMBL" id="FOPZ01000006">
    <property type="protein sequence ID" value="SFH50274.1"/>
    <property type="molecule type" value="Genomic_DNA"/>
</dbReference>
<feature type="region of interest" description="Disordered" evidence="1">
    <location>
        <begin position="114"/>
        <end position="144"/>
    </location>
</feature>
<dbReference type="AlphaFoldDB" id="A0A1I3AJL8"/>
<reference evidence="2 3" key="1">
    <citation type="submission" date="2016-10" db="EMBL/GenBank/DDBJ databases">
        <authorList>
            <person name="Varghese N."/>
            <person name="Submissions S."/>
        </authorList>
    </citation>
    <scope>NUCLEOTIDE SEQUENCE [LARGE SCALE GENOMIC DNA]</scope>
    <source>
        <strain evidence="2 3">CGMCC 1.6377</strain>
    </source>
</reference>